<dbReference type="EMBL" id="HG994362">
    <property type="protein sequence ID" value="CAF2228953.1"/>
    <property type="molecule type" value="Genomic_DNA"/>
</dbReference>
<name>A0A816ZWH4_BRANA</name>
<gene>
    <name evidence="1" type="ORF">DARMORV10_A08P10500.1</name>
</gene>
<sequence length="96" mass="10796">MFIVYRHLSCPQFMQQDQNGSGWLSKKKTERLQQQRFRATTCVVVLSFLGARRVKLCAFSSEDDDDGANVLSNEDSRGYAQTCQSHIADTGCIVTT</sequence>
<dbReference type="Proteomes" id="UP001295469">
    <property type="component" value="Chromosome A08"/>
</dbReference>
<protein>
    <submittedName>
        <fullName evidence="1">(rape) hypothetical protein</fullName>
    </submittedName>
</protein>
<organism evidence="1">
    <name type="scientific">Brassica napus</name>
    <name type="common">Rape</name>
    <dbReference type="NCBI Taxonomy" id="3708"/>
    <lineage>
        <taxon>Eukaryota</taxon>
        <taxon>Viridiplantae</taxon>
        <taxon>Streptophyta</taxon>
        <taxon>Embryophyta</taxon>
        <taxon>Tracheophyta</taxon>
        <taxon>Spermatophyta</taxon>
        <taxon>Magnoliopsida</taxon>
        <taxon>eudicotyledons</taxon>
        <taxon>Gunneridae</taxon>
        <taxon>Pentapetalae</taxon>
        <taxon>rosids</taxon>
        <taxon>malvids</taxon>
        <taxon>Brassicales</taxon>
        <taxon>Brassicaceae</taxon>
        <taxon>Brassiceae</taxon>
        <taxon>Brassica</taxon>
    </lineage>
</organism>
<dbReference type="AlphaFoldDB" id="A0A816ZWH4"/>
<proteinExistence type="predicted"/>
<reference evidence="1" key="1">
    <citation type="submission" date="2021-01" db="EMBL/GenBank/DDBJ databases">
        <authorList>
            <consortium name="Genoscope - CEA"/>
            <person name="William W."/>
        </authorList>
    </citation>
    <scope>NUCLEOTIDE SEQUENCE</scope>
</reference>
<accession>A0A816ZWH4</accession>
<evidence type="ECO:0000313" key="1">
    <source>
        <dbReference type="EMBL" id="CAF2228953.1"/>
    </source>
</evidence>